<keyword evidence="2 5" id="KW-0489">Methyltransferase</keyword>
<dbReference type="InterPro" id="IPR051052">
    <property type="entry name" value="Diverse_substrate_MTase"/>
</dbReference>
<comment type="similarity">
    <text evidence="1">Belongs to the methyltransferase superfamily.</text>
</comment>
<keyword evidence="3 5" id="KW-0808">Transferase</keyword>
<proteinExistence type="inferred from homology"/>
<feature type="domain" description="Methyltransferase type 11" evidence="4">
    <location>
        <begin position="42"/>
        <end position="129"/>
    </location>
</feature>
<dbReference type="Gene3D" id="3.40.50.150">
    <property type="entry name" value="Vaccinia Virus protein VP39"/>
    <property type="match status" value="1"/>
</dbReference>
<evidence type="ECO:0000256" key="1">
    <source>
        <dbReference type="ARBA" id="ARBA00008361"/>
    </source>
</evidence>
<keyword evidence="6" id="KW-1185">Reference proteome</keyword>
<dbReference type="PANTHER" id="PTHR44942">
    <property type="entry name" value="METHYLTRANSF_11 DOMAIN-CONTAINING PROTEIN"/>
    <property type="match status" value="1"/>
</dbReference>
<evidence type="ECO:0000256" key="3">
    <source>
        <dbReference type="ARBA" id="ARBA00022679"/>
    </source>
</evidence>
<sequence length="248" mass="28988">MSKSEKRFSKQADLYAKFRPDYPDKMYEFIFKHLNQQRIAWDCATGSGQVAGYLSNHFDQVFANDISKEQLSYAPEKANITYLNTPAEHSGLPDDTFDLITIAQAIHWLNFDQFYNEVRRTAAQNGLLAVIGYGMVRISERVNPIIDEMYETAFSKYFNENRRYLDNRYQNIPFPFDEIPTPSFEKHYTWSLDQLEGYFNSWSAIQRIKAEEGYNPADETINELEKALSNPKKFEATFPIFMRLGKID</sequence>
<dbReference type="Proteomes" id="UP000218831">
    <property type="component" value="Unassembled WGS sequence"/>
</dbReference>
<comment type="caution">
    <text evidence="5">The sequence shown here is derived from an EMBL/GenBank/DDBJ whole genome shotgun (WGS) entry which is preliminary data.</text>
</comment>
<evidence type="ECO:0000259" key="4">
    <source>
        <dbReference type="Pfam" id="PF08241"/>
    </source>
</evidence>
<protein>
    <submittedName>
        <fullName evidence="5">SAM-dependent methyltransferase</fullName>
    </submittedName>
</protein>
<dbReference type="Pfam" id="PF08241">
    <property type="entry name" value="Methyltransf_11"/>
    <property type="match status" value="1"/>
</dbReference>
<dbReference type="RefSeq" id="WP_095604803.1">
    <property type="nucleotide sequence ID" value="NZ_NSKE01000001.1"/>
</dbReference>
<reference evidence="5 6" key="1">
    <citation type="submission" date="2017-08" db="EMBL/GenBank/DDBJ databases">
        <title>Aliifodinibius alkalisoli sp. nov., isolated from saline alkaline soil.</title>
        <authorList>
            <person name="Liu D."/>
            <person name="Zhang G."/>
        </authorList>
    </citation>
    <scope>NUCLEOTIDE SEQUENCE [LARGE SCALE GENOMIC DNA]</scope>
    <source>
        <strain evidence="5 6">WN023</strain>
    </source>
</reference>
<dbReference type="EMBL" id="NSKE01000001">
    <property type="protein sequence ID" value="PAU95558.1"/>
    <property type="molecule type" value="Genomic_DNA"/>
</dbReference>
<evidence type="ECO:0000256" key="2">
    <source>
        <dbReference type="ARBA" id="ARBA00022603"/>
    </source>
</evidence>
<evidence type="ECO:0000313" key="5">
    <source>
        <dbReference type="EMBL" id="PAU95558.1"/>
    </source>
</evidence>
<organism evidence="5 6">
    <name type="scientific">Fodinibius salipaludis</name>
    <dbReference type="NCBI Taxonomy" id="2032627"/>
    <lineage>
        <taxon>Bacteria</taxon>
        <taxon>Pseudomonadati</taxon>
        <taxon>Balneolota</taxon>
        <taxon>Balneolia</taxon>
        <taxon>Balneolales</taxon>
        <taxon>Balneolaceae</taxon>
        <taxon>Fodinibius</taxon>
    </lineage>
</organism>
<dbReference type="SUPFAM" id="SSF53335">
    <property type="entry name" value="S-adenosyl-L-methionine-dependent methyltransferases"/>
    <property type="match status" value="1"/>
</dbReference>
<dbReference type="GO" id="GO:0008757">
    <property type="term" value="F:S-adenosylmethionine-dependent methyltransferase activity"/>
    <property type="evidence" value="ECO:0007669"/>
    <property type="project" value="InterPro"/>
</dbReference>
<dbReference type="InterPro" id="IPR029063">
    <property type="entry name" value="SAM-dependent_MTases_sf"/>
</dbReference>
<dbReference type="PANTHER" id="PTHR44942:SF4">
    <property type="entry name" value="METHYLTRANSFERASE TYPE 11 DOMAIN-CONTAINING PROTEIN"/>
    <property type="match status" value="1"/>
</dbReference>
<name>A0A2A2GDX3_9BACT</name>
<evidence type="ECO:0000313" key="6">
    <source>
        <dbReference type="Proteomes" id="UP000218831"/>
    </source>
</evidence>
<accession>A0A2A2GDX3</accession>
<dbReference type="InterPro" id="IPR013216">
    <property type="entry name" value="Methyltransf_11"/>
</dbReference>
<gene>
    <name evidence="5" type="ORF">CK503_00385</name>
</gene>
<dbReference type="OrthoDB" id="9797252at2"/>
<dbReference type="GO" id="GO:0032259">
    <property type="term" value="P:methylation"/>
    <property type="evidence" value="ECO:0007669"/>
    <property type="project" value="UniProtKB-KW"/>
</dbReference>
<dbReference type="AlphaFoldDB" id="A0A2A2GDX3"/>